<dbReference type="InterPro" id="IPR016446">
    <property type="entry name" value="Flavin_OxRdtase_Frp"/>
</dbReference>
<evidence type="ECO:0000256" key="1">
    <source>
        <dbReference type="ARBA" id="ARBA00008366"/>
    </source>
</evidence>
<dbReference type="SUPFAM" id="SSF55469">
    <property type="entry name" value="FMN-dependent nitroreductase-like"/>
    <property type="match status" value="1"/>
</dbReference>
<dbReference type="Gene3D" id="3.40.109.10">
    <property type="entry name" value="NADH Oxidase"/>
    <property type="match status" value="1"/>
</dbReference>
<keyword evidence="8" id="KW-1185">Reference proteome</keyword>
<name>K8ZK24_9ENTE</name>
<dbReference type="InterPro" id="IPR029479">
    <property type="entry name" value="Nitroreductase"/>
</dbReference>
<evidence type="ECO:0000256" key="5">
    <source>
        <dbReference type="PIRNR" id="PIRNR005426"/>
    </source>
</evidence>
<evidence type="ECO:0000313" key="7">
    <source>
        <dbReference type="EMBL" id="EKU26943.1"/>
    </source>
</evidence>
<dbReference type="Pfam" id="PF00881">
    <property type="entry name" value="Nitroreductase"/>
    <property type="match status" value="1"/>
</dbReference>
<proteinExistence type="inferred from homology"/>
<evidence type="ECO:0000256" key="4">
    <source>
        <dbReference type="ARBA" id="ARBA00023002"/>
    </source>
</evidence>
<dbReference type="InterPro" id="IPR000415">
    <property type="entry name" value="Nitroreductase-like"/>
</dbReference>
<keyword evidence="5" id="KW-0521">NADP</keyword>
<dbReference type="PATRIC" id="fig|1234409.3.peg.1170"/>
<dbReference type="AlphaFoldDB" id="K8ZK24"/>
<dbReference type="RefSeq" id="WP_009492066.1">
    <property type="nucleotide sequence ID" value="NZ_AMYT01000022.1"/>
</dbReference>
<feature type="domain" description="Nitroreductase" evidence="6">
    <location>
        <begin position="9"/>
        <end position="164"/>
    </location>
</feature>
<accession>K8ZK24</accession>
<reference evidence="7 8" key="1">
    <citation type="journal article" date="2013" name="Genome Announc.">
        <title>Draft Genome Sequence of Catellicoccus marimammalium, a Novel Species Commonly Found in Gull Feces.</title>
        <authorList>
            <person name="Weigand M.R."/>
            <person name="Ryu H."/>
            <person name="Bozcek L."/>
            <person name="Konstantinidis K.T."/>
            <person name="Santo Domingo J.W."/>
        </authorList>
    </citation>
    <scope>NUCLEOTIDE SEQUENCE [LARGE SCALE GENOMIC DNA]</scope>
    <source>
        <strain evidence="7 8">M35/04/3</strain>
    </source>
</reference>
<dbReference type="PANTHER" id="PTHR43425">
    <property type="entry name" value="OXYGEN-INSENSITIVE NADPH NITROREDUCTASE"/>
    <property type="match status" value="1"/>
</dbReference>
<dbReference type="EMBL" id="AMYT01000022">
    <property type="protein sequence ID" value="EKU26943.1"/>
    <property type="molecule type" value="Genomic_DNA"/>
</dbReference>
<dbReference type="OrthoDB" id="9775805at2"/>
<evidence type="ECO:0000256" key="2">
    <source>
        <dbReference type="ARBA" id="ARBA00022630"/>
    </source>
</evidence>
<comment type="caution">
    <text evidence="7">The sequence shown here is derived from an EMBL/GenBank/DDBJ whole genome shotgun (WGS) entry which is preliminary data.</text>
</comment>
<dbReference type="PIRSF" id="PIRSF005426">
    <property type="entry name" value="Frp"/>
    <property type="match status" value="1"/>
</dbReference>
<comment type="similarity">
    <text evidence="1 5">Belongs to the flavin oxidoreductase frp family.</text>
</comment>
<dbReference type="STRING" id="1234409.C683_1218"/>
<dbReference type="Proteomes" id="UP000016057">
    <property type="component" value="Unassembled WGS sequence"/>
</dbReference>
<evidence type="ECO:0000259" key="6">
    <source>
        <dbReference type="Pfam" id="PF00881"/>
    </source>
</evidence>
<evidence type="ECO:0000256" key="3">
    <source>
        <dbReference type="ARBA" id="ARBA00022643"/>
    </source>
</evidence>
<keyword evidence="3 5" id="KW-0288">FMN</keyword>
<keyword evidence="4 5" id="KW-0560">Oxidoreductase</keyword>
<organism evidence="7 8">
    <name type="scientific">Catellicoccus marimammalium M35/04/3</name>
    <dbReference type="NCBI Taxonomy" id="1234409"/>
    <lineage>
        <taxon>Bacteria</taxon>
        <taxon>Bacillati</taxon>
        <taxon>Bacillota</taxon>
        <taxon>Bacilli</taxon>
        <taxon>Lactobacillales</taxon>
        <taxon>Enterococcaceae</taxon>
        <taxon>Catellicoccus</taxon>
    </lineage>
</organism>
<dbReference type="GO" id="GO:0016491">
    <property type="term" value="F:oxidoreductase activity"/>
    <property type="evidence" value="ECO:0007669"/>
    <property type="project" value="UniProtKB-UniRule"/>
</dbReference>
<evidence type="ECO:0000313" key="8">
    <source>
        <dbReference type="Proteomes" id="UP000016057"/>
    </source>
</evidence>
<gene>
    <name evidence="7" type="ORF">C683_1218</name>
</gene>
<sequence>MNETIQLLQNRRSTRVFNEQPIEKEVLDEILKAAQQAPNSINAQQTSLIVIQDKETLQKIEEVCGGFAKVAHAQAFIVIAMDFHKTEVAIQAQGEEQEIHNHLEGLLVGAVDAGIMSEAISVAAESFGIGSTIIGAIRNQPQFMIDLCQLPMHTYPLIGVMLGYPEGELGNPKIRLPKETFIHQETYQSEGMLEAIQTYDAQLDEYNEARNLSHLPNYSQQVTALYSQKNKRQNAVRSTLEGQGFSFH</sequence>
<keyword evidence="2 5" id="KW-0285">Flavoprotein</keyword>
<protein>
    <submittedName>
        <fullName evidence="7">Oxygen-insensitive NADPH nitroreductase</fullName>
    </submittedName>
</protein>
<dbReference type="eggNOG" id="COG0778">
    <property type="taxonomic scope" value="Bacteria"/>
</dbReference>
<dbReference type="PANTHER" id="PTHR43425:SF2">
    <property type="entry name" value="OXYGEN-INSENSITIVE NADPH NITROREDUCTASE"/>
    <property type="match status" value="1"/>
</dbReference>